<dbReference type="GeneID" id="54567077"/>
<keyword evidence="3" id="KW-1185">Reference proteome</keyword>
<reference evidence="2" key="1">
    <citation type="journal article" date="2020" name="Stud. Mycol.">
        <title>101 Dothideomycetes genomes: a test case for predicting lifestyles and emergence of pathogens.</title>
        <authorList>
            <person name="Haridas S."/>
            <person name="Albert R."/>
            <person name="Binder M."/>
            <person name="Bloem J."/>
            <person name="Labutti K."/>
            <person name="Salamov A."/>
            <person name="Andreopoulos B."/>
            <person name="Baker S."/>
            <person name="Barry K."/>
            <person name="Bills G."/>
            <person name="Bluhm B."/>
            <person name="Cannon C."/>
            <person name="Castanera R."/>
            <person name="Culley D."/>
            <person name="Daum C."/>
            <person name="Ezra D."/>
            <person name="Gonzalez J."/>
            <person name="Henrissat B."/>
            <person name="Kuo A."/>
            <person name="Liang C."/>
            <person name="Lipzen A."/>
            <person name="Lutzoni F."/>
            <person name="Magnuson J."/>
            <person name="Mondo S."/>
            <person name="Nolan M."/>
            <person name="Ohm R."/>
            <person name="Pangilinan J."/>
            <person name="Park H.-J."/>
            <person name="Ramirez L."/>
            <person name="Alfaro M."/>
            <person name="Sun H."/>
            <person name="Tritt A."/>
            <person name="Yoshinaga Y."/>
            <person name="Zwiers L.-H."/>
            <person name="Turgeon B."/>
            <person name="Goodwin S."/>
            <person name="Spatafora J."/>
            <person name="Crous P."/>
            <person name="Grigoriev I."/>
        </authorList>
    </citation>
    <scope>NUCLEOTIDE SEQUENCE</scope>
    <source>
        <strain evidence="2">ATCC 36951</strain>
    </source>
</reference>
<dbReference type="AlphaFoldDB" id="A0A6A6C9R5"/>
<dbReference type="RefSeq" id="XP_033663521.1">
    <property type="nucleotide sequence ID" value="XM_033813805.1"/>
</dbReference>
<feature type="region of interest" description="Disordered" evidence="1">
    <location>
        <begin position="1"/>
        <end position="22"/>
    </location>
</feature>
<organism evidence="2 3">
    <name type="scientific">Zasmidium cellare ATCC 36951</name>
    <dbReference type="NCBI Taxonomy" id="1080233"/>
    <lineage>
        <taxon>Eukaryota</taxon>
        <taxon>Fungi</taxon>
        <taxon>Dikarya</taxon>
        <taxon>Ascomycota</taxon>
        <taxon>Pezizomycotina</taxon>
        <taxon>Dothideomycetes</taxon>
        <taxon>Dothideomycetidae</taxon>
        <taxon>Mycosphaerellales</taxon>
        <taxon>Mycosphaerellaceae</taxon>
        <taxon>Zasmidium</taxon>
    </lineage>
</organism>
<proteinExistence type="predicted"/>
<protein>
    <submittedName>
        <fullName evidence="2">Uncharacterized protein</fullName>
    </submittedName>
</protein>
<dbReference type="Proteomes" id="UP000799537">
    <property type="component" value="Unassembled WGS sequence"/>
</dbReference>
<evidence type="ECO:0000313" key="2">
    <source>
        <dbReference type="EMBL" id="KAF2162632.1"/>
    </source>
</evidence>
<evidence type="ECO:0000313" key="3">
    <source>
        <dbReference type="Proteomes" id="UP000799537"/>
    </source>
</evidence>
<evidence type="ECO:0000256" key="1">
    <source>
        <dbReference type="SAM" id="MobiDB-lite"/>
    </source>
</evidence>
<name>A0A6A6C9R5_ZASCE</name>
<dbReference type="EMBL" id="ML993612">
    <property type="protein sequence ID" value="KAF2162632.1"/>
    <property type="molecule type" value="Genomic_DNA"/>
</dbReference>
<accession>A0A6A6C9R5</accession>
<feature type="compositionally biased region" description="Polar residues" evidence="1">
    <location>
        <begin position="1"/>
        <end position="19"/>
    </location>
</feature>
<sequence length="125" mass="13914">MRQKMSFSQQQDMARSTGLQELRHSHDMTVQSESLLFCPFKSAAAKTTNRPAITTEGSRMQVQVVPSPKTQYPELPTIANHKTVPSLAAAYEDPQDDVEMEAARHFPSTSLLHCRMASTINALHS</sequence>
<gene>
    <name evidence="2" type="ORF">M409DRAFT_58052</name>
</gene>